<reference evidence="2" key="1">
    <citation type="journal article" date="2019" name="Int. J. Syst. Evol. Microbiol.">
        <title>The Global Catalogue of Microorganisms (GCM) 10K type strain sequencing project: providing services to taxonomists for standard genome sequencing and annotation.</title>
        <authorList>
            <consortium name="The Broad Institute Genomics Platform"/>
            <consortium name="The Broad Institute Genome Sequencing Center for Infectious Disease"/>
            <person name="Wu L."/>
            <person name="Ma J."/>
        </authorList>
    </citation>
    <scope>NUCLEOTIDE SEQUENCE [LARGE SCALE GENOMIC DNA]</scope>
    <source>
        <strain evidence="2">JCM 6835</strain>
    </source>
</reference>
<gene>
    <name evidence="1" type="ORF">GCM10010412_083840</name>
</gene>
<dbReference type="EMBL" id="BAAATE010000035">
    <property type="protein sequence ID" value="GAA2692742.1"/>
    <property type="molecule type" value="Genomic_DNA"/>
</dbReference>
<protein>
    <submittedName>
        <fullName evidence="1">Uncharacterized protein</fullName>
    </submittedName>
</protein>
<proteinExistence type="predicted"/>
<keyword evidence="2" id="KW-1185">Reference proteome</keyword>
<name>A0ABP6FIU3_9ACTN</name>
<organism evidence="1 2">
    <name type="scientific">Nonomuraea recticatena</name>
    <dbReference type="NCBI Taxonomy" id="46178"/>
    <lineage>
        <taxon>Bacteria</taxon>
        <taxon>Bacillati</taxon>
        <taxon>Actinomycetota</taxon>
        <taxon>Actinomycetes</taxon>
        <taxon>Streptosporangiales</taxon>
        <taxon>Streptosporangiaceae</taxon>
        <taxon>Nonomuraea</taxon>
    </lineage>
</organism>
<comment type="caution">
    <text evidence="1">The sequence shown here is derived from an EMBL/GenBank/DDBJ whole genome shotgun (WGS) entry which is preliminary data.</text>
</comment>
<accession>A0ABP6FIU3</accession>
<dbReference type="Proteomes" id="UP001501666">
    <property type="component" value="Unassembled WGS sequence"/>
</dbReference>
<sequence length="105" mass="11093">MAILESSEGWFRGLGPKGRLRGGRRIHRRVPAAGPKGRSQGRVRGVESGLGWVRQKGWEVREGGAGQTGCVRGQRPKGFQVVQGGGSAGRLQVLRAARFGVSGCG</sequence>
<evidence type="ECO:0000313" key="1">
    <source>
        <dbReference type="EMBL" id="GAA2692742.1"/>
    </source>
</evidence>
<evidence type="ECO:0000313" key="2">
    <source>
        <dbReference type="Proteomes" id="UP001501666"/>
    </source>
</evidence>